<dbReference type="KEGG" id="paun:MJA45_23505"/>
<feature type="domain" description="MoaB/Mog" evidence="10">
    <location>
        <begin position="187"/>
        <end position="325"/>
    </location>
</feature>
<keyword evidence="6 9" id="KW-0500">Molybdenum</keyword>
<dbReference type="InterPro" id="IPR036425">
    <property type="entry name" value="MoaB/Mog-like_dom_sf"/>
</dbReference>
<comment type="cofactor">
    <cofactor evidence="9">
        <name>Mg(2+)</name>
        <dbReference type="ChEBI" id="CHEBI:18420"/>
    </cofactor>
</comment>
<dbReference type="GO" id="GO:0061599">
    <property type="term" value="F:molybdopterin molybdotransferase activity"/>
    <property type="evidence" value="ECO:0007669"/>
    <property type="project" value="UniProtKB-UniRule"/>
</dbReference>
<evidence type="ECO:0000256" key="3">
    <source>
        <dbReference type="ARBA" id="ARBA00010763"/>
    </source>
</evidence>
<dbReference type="InterPro" id="IPR036688">
    <property type="entry name" value="MoeA_C_domain_IV_sf"/>
</dbReference>
<keyword evidence="9" id="KW-0479">Metal-binding</keyword>
<dbReference type="InterPro" id="IPR036135">
    <property type="entry name" value="MoeA_linker/N_sf"/>
</dbReference>
<comment type="catalytic activity">
    <reaction evidence="8">
        <text>adenylyl-molybdopterin + molybdate = Mo-molybdopterin + AMP + H(+)</text>
        <dbReference type="Rhea" id="RHEA:35047"/>
        <dbReference type="ChEBI" id="CHEBI:15378"/>
        <dbReference type="ChEBI" id="CHEBI:36264"/>
        <dbReference type="ChEBI" id="CHEBI:62727"/>
        <dbReference type="ChEBI" id="CHEBI:71302"/>
        <dbReference type="ChEBI" id="CHEBI:456215"/>
        <dbReference type="EC" id="2.10.1.1"/>
    </reaction>
</comment>
<evidence type="ECO:0000256" key="6">
    <source>
        <dbReference type="ARBA" id="ARBA00022505"/>
    </source>
</evidence>
<evidence type="ECO:0000256" key="8">
    <source>
        <dbReference type="ARBA" id="ARBA00047317"/>
    </source>
</evidence>
<dbReference type="Pfam" id="PF03453">
    <property type="entry name" value="MoeA_N"/>
    <property type="match status" value="1"/>
</dbReference>
<dbReference type="AlphaFoldDB" id="A0AA96LCC3"/>
<evidence type="ECO:0000256" key="1">
    <source>
        <dbReference type="ARBA" id="ARBA00002901"/>
    </source>
</evidence>
<accession>A0AA96LCC3</accession>
<dbReference type="GO" id="GO:0006777">
    <property type="term" value="P:Mo-molybdopterin cofactor biosynthetic process"/>
    <property type="evidence" value="ECO:0007669"/>
    <property type="project" value="UniProtKB-UniRule"/>
</dbReference>
<dbReference type="EMBL" id="CP130318">
    <property type="protein sequence ID" value="WNQ10553.1"/>
    <property type="molecule type" value="Genomic_DNA"/>
</dbReference>
<keyword evidence="9" id="KW-0808">Transferase</keyword>
<dbReference type="NCBIfam" id="NF045515">
    <property type="entry name" value="Glp_gephyrin"/>
    <property type="match status" value="1"/>
</dbReference>
<sequence>MNTQPLTIEEAQRLVLEAVDPLPAELIPLGDCTGRILAEDLYADADLPAFDRSMMDGFAVRSADTAAACPDRPAYLTVIAEIAAGEDPVRPVGPGEAARIMTGAPIPPGADAVCRFEATSDGFRKNVPRVGVLKPTSEGENIARRGEDISRGGRVLTKGTRLGSGAAAVLASFGRAEVSVYRRPSVAIFTAGSELVEITEQPGRGQIRSSNGWMLAALVREAGGLPRLAKPVPDGIDELAAAVTSEGEGADLLVTTGGVSVGDYDLIPAVYERLGARTVFWKTQIRPGSPVRFALRGRQPVLGVSGNPAAAFVNALLFVVPVLRKMAGLPDPLPPTVQAVSVSGFPKPPIKPVRYLQAHAYLQEGRLLVELACGQSAGMIGSLAGTNALVRLPGGASLREGDLADVLLYGEVRSK</sequence>
<dbReference type="PANTHER" id="PTHR10192:SF5">
    <property type="entry name" value="GEPHYRIN"/>
    <property type="match status" value="1"/>
</dbReference>
<dbReference type="GO" id="GO:0005829">
    <property type="term" value="C:cytosol"/>
    <property type="evidence" value="ECO:0007669"/>
    <property type="project" value="TreeGrafter"/>
</dbReference>
<evidence type="ECO:0000256" key="9">
    <source>
        <dbReference type="RuleBase" id="RU365090"/>
    </source>
</evidence>
<dbReference type="Proteomes" id="UP001305702">
    <property type="component" value="Chromosome"/>
</dbReference>
<keyword evidence="12" id="KW-1185">Reference proteome</keyword>
<evidence type="ECO:0000259" key="10">
    <source>
        <dbReference type="SMART" id="SM00852"/>
    </source>
</evidence>
<dbReference type="InterPro" id="IPR001453">
    <property type="entry name" value="MoaB/Mog_dom"/>
</dbReference>
<dbReference type="Gene3D" id="2.40.340.10">
    <property type="entry name" value="MoeA, C-terminal, domain IV"/>
    <property type="match status" value="1"/>
</dbReference>
<comment type="function">
    <text evidence="1 9">Catalyzes the insertion of molybdate into adenylated molybdopterin with the concomitant release of AMP.</text>
</comment>
<comment type="pathway">
    <text evidence="2 9">Cofactor biosynthesis; molybdopterin biosynthesis.</text>
</comment>
<dbReference type="GO" id="GO:0046872">
    <property type="term" value="F:metal ion binding"/>
    <property type="evidence" value="ECO:0007669"/>
    <property type="project" value="UniProtKB-UniRule"/>
</dbReference>
<evidence type="ECO:0000313" key="11">
    <source>
        <dbReference type="EMBL" id="WNQ10553.1"/>
    </source>
</evidence>
<evidence type="ECO:0000313" key="12">
    <source>
        <dbReference type="Proteomes" id="UP001305702"/>
    </source>
</evidence>
<dbReference type="SUPFAM" id="SSF63867">
    <property type="entry name" value="MoeA C-terminal domain-like"/>
    <property type="match status" value="1"/>
</dbReference>
<dbReference type="PANTHER" id="PTHR10192">
    <property type="entry name" value="MOLYBDOPTERIN BIOSYNTHESIS PROTEIN"/>
    <property type="match status" value="1"/>
</dbReference>
<dbReference type="SMART" id="SM00852">
    <property type="entry name" value="MoCF_biosynth"/>
    <property type="match status" value="1"/>
</dbReference>
<dbReference type="Gene3D" id="3.90.105.10">
    <property type="entry name" value="Molybdopterin biosynthesis moea protein, domain 2"/>
    <property type="match status" value="1"/>
</dbReference>
<keyword evidence="9" id="KW-0460">Magnesium</keyword>
<keyword evidence="7 9" id="KW-0501">Molybdenum cofactor biosynthesis</keyword>
<proteinExistence type="inferred from homology"/>
<organism evidence="11 12">
    <name type="scientific">Paenibacillus aurantius</name>
    <dbReference type="NCBI Taxonomy" id="2918900"/>
    <lineage>
        <taxon>Bacteria</taxon>
        <taxon>Bacillati</taxon>
        <taxon>Bacillota</taxon>
        <taxon>Bacilli</taxon>
        <taxon>Bacillales</taxon>
        <taxon>Paenibacillaceae</taxon>
        <taxon>Paenibacillus</taxon>
    </lineage>
</organism>
<evidence type="ECO:0000256" key="4">
    <source>
        <dbReference type="ARBA" id="ARBA00013269"/>
    </source>
</evidence>
<dbReference type="InterPro" id="IPR005111">
    <property type="entry name" value="MoeA_C_domain_IV"/>
</dbReference>
<comment type="similarity">
    <text evidence="3 9">Belongs to the MoeA family.</text>
</comment>
<dbReference type="InterPro" id="IPR005110">
    <property type="entry name" value="MoeA_linker/N"/>
</dbReference>
<protein>
    <recommendedName>
        <fullName evidence="5 9">Molybdopterin molybdenumtransferase</fullName>
        <ecNumber evidence="4 9">2.10.1.1</ecNumber>
    </recommendedName>
</protein>
<name>A0AA96LCC3_9BACL</name>
<reference evidence="11 12" key="1">
    <citation type="submission" date="2022-02" db="EMBL/GenBank/DDBJ databases">
        <title>Paenibacillus sp. MBLB1776 Whole Genome Shotgun Sequencing.</title>
        <authorList>
            <person name="Hwang C.Y."/>
            <person name="Cho E.-S."/>
            <person name="Seo M.-J."/>
        </authorList>
    </citation>
    <scope>NUCLEOTIDE SEQUENCE [LARGE SCALE GENOMIC DNA]</scope>
    <source>
        <strain evidence="11 12">MBLB1776</strain>
    </source>
</reference>
<dbReference type="RefSeq" id="WP_315604327.1">
    <property type="nucleotide sequence ID" value="NZ_CP130318.1"/>
</dbReference>
<dbReference type="SUPFAM" id="SSF63882">
    <property type="entry name" value="MoeA N-terminal region -like"/>
    <property type="match status" value="1"/>
</dbReference>
<dbReference type="Gene3D" id="3.40.980.10">
    <property type="entry name" value="MoaB/Mog-like domain"/>
    <property type="match status" value="1"/>
</dbReference>
<dbReference type="FunFam" id="2.170.190.11:FF:000001">
    <property type="entry name" value="Molybdopterin molybdenumtransferase"/>
    <property type="match status" value="1"/>
</dbReference>
<dbReference type="CDD" id="cd00887">
    <property type="entry name" value="MoeA"/>
    <property type="match status" value="1"/>
</dbReference>
<dbReference type="EC" id="2.10.1.1" evidence="4 9"/>
<evidence type="ECO:0000256" key="2">
    <source>
        <dbReference type="ARBA" id="ARBA00005046"/>
    </source>
</evidence>
<dbReference type="InterPro" id="IPR038987">
    <property type="entry name" value="MoeA-like"/>
</dbReference>
<dbReference type="Pfam" id="PF00994">
    <property type="entry name" value="MoCF_biosynth"/>
    <property type="match status" value="1"/>
</dbReference>
<evidence type="ECO:0000256" key="7">
    <source>
        <dbReference type="ARBA" id="ARBA00023150"/>
    </source>
</evidence>
<dbReference type="SUPFAM" id="SSF53218">
    <property type="entry name" value="Molybdenum cofactor biosynthesis proteins"/>
    <property type="match status" value="1"/>
</dbReference>
<gene>
    <name evidence="11" type="ORF">MJA45_23505</name>
</gene>
<dbReference type="Pfam" id="PF03454">
    <property type="entry name" value="MoeA_C"/>
    <property type="match status" value="1"/>
</dbReference>
<evidence type="ECO:0000256" key="5">
    <source>
        <dbReference type="ARBA" id="ARBA00021108"/>
    </source>
</evidence>
<dbReference type="Gene3D" id="2.170.190.11">
    <property type="entry name" value="Molybdopterin biosynthesis moea protein, domain 3"/>
    <property type="match status" value="1"/>
</dbReference>